<comment type="caution">
    <text evidence="1">The sequence shown here is derived from an EMBL/GenBank/DDBJ whole genome shotgun (WGS) entry which is preliminary data.</text>
</comment>
<accession>A0A4Z2EEQ0</accession>
<evidence type="ECO:0000313" key="2">
    <source>
        <dbReference type="Proteomes" id="UP000314294"/>
    </source>
</evidence>
<keyword evidence="2" id="KW-1185">Reference proteome</keyword>
<sequence>MNMKHSPSVFQTFRRFLEDAPESRPCP</sequence>
<name>A0A4Z2EEQ0_9TELE</name>
<organism evidence="1 2">
    <name type="scientific">Liparis tanakae</name>
    <name type="common">Tanaka's snailfish</name>
    <dbReference type="NCBI Taxonomy" id="230148"/>
    <lineage>
        <taxon>Eukaryota</taxon>
        <taxon>Metazoa</taxon>
        <taxon>Chordata</taxon>
        <taxon>Craniata</taxon>
        <taxon>Vertebrata</taxon>
        <taxon>Euteleostomi</taxon>
        <taxon>Actinopterygii</taxon>
        <taxon>Neopterygii</taxon>
        <taxon>Teleostei</taxon>
        <taxon>Neoteleostei</taxon>
        <taxon>Acanthomorphata</taxon>
        <taxon>Eupercaria</taxon>
        <taxon>Perciformes</taxon>
        <taxon>Cottioidei</taxon>
        <taxon>Cottales</taxon>
        <taxon>Liparidae</taxon>
        <taxon>Liparis</taxon>
    </lineage>
</organism>
<proteinExistence type="predicted"/>
<reference evidence="1 2" key="1">
    <citation type="submission" date="2019-03" db="EMBL/GenBank/DDBJ databases">
        <title>First draft genome of Liparis tanakae, snailfish: a comprehensive survey of snailfish specific genes.</title>
        <authorList>
            <person name="Kim W."/>
            <person name="Song I."/>
            <person name="Jeong J.-H."/>
            <person name="Kim D."/>
            <person name="Kim S."/>
            <person name="Ryu S."/>
            <person name="Song J.Y."/>
            <person name="Lee S.K."/>
        </authorList>
    </citation>
    <scope>NUCLEOTIDE SEQUENCE [LARGE SCALE GENOMIC DNA]</scope>
    <source>
        <tissue evidence="1">Muscle</tissue>
    </source>
</reference>
<gene>
    <name evidence="1" type="ORF">EYF80_062598</name>
</gene>
<protein>
    <submittedName>
        <fullName evidence="1">Uncharacterized protein</fullName>
    </submittedName>
</protein>
<evidence type="ECO:0000313" key="1">
    <source>
        <dbReference type="EMBL" id="TNN27258.1"/>
    </source>
</evidence>
<dbReference type="AlphaFoldDB" id="A0A4Z2EEQ0"/>
<dbReference type="Proteomes" id="UP000314294">
    <property type="component" value="Unassembled WGS sequence"/>
</dbReference>
<dbReference type="EMBL" id="SRLO01008616">
    <property type="protein sequence ID" value="TNN27258.1"/>
    <property type="molecule type" value="Genomic_DNA"/>
</dbReference>